<evidence type="ECO:0000259" key="3">
    <source>
        <dbReference type="PROSITE" id="PS50801"/>
    </source>
</evidence>
<dbReference type="GO" id="GO:0043856">
    <property type="term" value="F:anti-sigma factor antagonist activity"/>
    <property type="evidence" value="ECO:0007669"/>
    <property type="project" value="InterPro"/>
</dbReference>
<evidence type="ECO:0000256" key="2">
    <source>
        <dbReference type="RuleBase" id="RU003749"/>
    </source>
</evidence>
<dbReference type="OrthoDB" id="9796601at2"/>
<dbReference type="PANTHER" id="PTHR33495">
    <property type="entry name" value="ANTI-SIGMA FACTOR ANTAGONIST TM_1081-RELATED-RELATED"/>
    <property type="match status" value="1"/>
</dbReference>
<dbReference type="RefSeq" id="WP_022045470.1">
    <property type="nucleotide sequence ID" value="NZ_CP173697.1"/>
</dbReference>
<dbReference type="SUPFAM" id="SSF52091">
    <property type="entry name" value="SpoIIaa-like"/>
    <property type="match status" value="1"/>
</dbReference>
<dbReference type="PANTHER" id="PTHR33495:SF2">
    <property type="entry name" value="ANTI-SIGMA FACTOR ANTAGONIST TM_1081-RELATED"/>
    <property type="match status" value="1"/>
</dbReference>
<keyword evidence="7" id="KW-1185">Reference proteome</keyword>
<dbReference type="Pfam" id="PF01740">
    <property type="entry name" value="STAS"/>
    <property type="match status" value="1"/>
</dbReference>
<evidence type="ECO:0000313" key="9">
    <source>
        <dbReference type="Proteomes" id="UP000446657"/>
    </source>
</evidence>
<comment type="similarity">
    <text evidence="1 2">Belongs to the anti-sigma-factor antagonist family.</text>
</comment>
<evidence type="ECO:0000313" key="7">
    <source>
        <dbReference type="Proteomes" id="UP000049979"/>
    </source>
</evidence>
<dbReference type="EMBL" id="WNAL01000002">
    <property type="protein sequence ID" value="MTR80404.1"/>
    <property type="molecule type" value="Genomic_DNA"/>
</dbReference>
<evidence type="ECO:0000256" key="1">
    <source>
        <dbReference type="ARBA" id="ARBA00009013"/>
    </source>
</evidence>
<evidence type="ECO:0000313" key="8">
    <source>
        <dbReference type="Proteomes" id="UP000095495"/>
    </source>
</evidence>
<reference evidence="4" key="1">
    <citation type="submission" date="2015-05" db="EMBL/GenBank/DDBJ databases">
        <authorList>
            <person name="Wang D.B."/>
            <person name="Wang M."/>
        </authorList>
    </citation>
    <scope>NUCLEOTIDE SEQUENCE [LARGE SCALE GENOMIC DNA]</scope>
    <source>
        <strain evidence="4">M72</strain>
    </source>
</reference>
<dbReference type="InterPro" id="IPR002645">
    <property type="entry name" value="STAS_dom"/>
</dbReference>
<dbReference type="Gene3D" id="3.30.750.24">
    <property type="entry name" value="STAS domain"/>
    <property type="match status" value="1"/>
</dbReference>
<evidence type="ECO:0000313" key="5">
    <source>
        <dbReference type="EMBL" id="CUM90057.1"/>
    </source>
</evidence>
<dbReference type="PROSITE" id="PS50801">
    <property type="entry name" value="STAS"/>
    <property type="match status" value="1"/>
</dbReference>
<proteinExistence type="inferred from homology"/>
<accession>A0A0M6WCY7</accession>
<dbReference type="EMBL" id="CVRR01000005">
    <property type="protein sequence ID" value="CRL33164.1"/>
    <property type="molecule type" value="Genomic_DNA"/>
</dbReference>
<dbReference type="AlphaFoldDB" id="A0A0M6WCY7"/>
<dbReference type="EMBL" id="CYXV01000005">
    <property type="protein sequence ID" value="CUM90057.1"/>
    <property type="molecule type" value="Genomic_DNA"/>
</dbReference>
<reference evidence="7" key="2">
    <citation type="submission" date="2015-05" db="EMBL/GenBank/DDBJ databases">
        <authorList>
            <consortium name="Pathogen Informatics"/>
        </authorList>
    </citation>
    <scope>NUCLEOTIDE SEQUENCE [LARGE SCALE GENOMIC DNA]</scope>
    <source>
        <strain evidence="5 8">2789STDY5608863</strain>
        <strain evidence="7">M72</strain>
    </source>
</reference>
<dbReference type="InterPro" id="IPR003658">
    <property type="entry name" value="Anti-sigma_ant"/>
</dbReference>
<protein>
    <recommendedName>
        <fullName evidence="2">Anti-sigma factor antagonist</fullName>
    </recommendedName>
</protein>
<dbReference type="CDD" id="cd07043">
    <property type="entry name" value="STAS_anti-anti-sigma_factors"/>
    <property type="match status" value="1"/>
</dbReference>
<dbReference type="Proteomes" id="UP000049979">
    <property type="component" value="Unassembled WGS sequence"/>
</dbReference>
<name>A0A0M6WCY7_9FIRM</name>
<evidence type="ECO:0000313" key="4">
    <source>
        <dbReference type="EMBL" id="CRL33164.1"/>
    </source>
</evidence>
<reference evidence="6 9" key="3">
    <citation type="journal article" date="2019" name="Nat. Med.">
        <title>A library of human gut bacterial isolates paired with longitudinal multiomics data enables mechanistic microbiome research.</title>
        <authorList>
            <person name="Poyet M."/>
            <person name="Groussin M."/>
            <person name="Gibbons S.M."/>
            <person name="Avila-Pacheco J."/>
            <person name="Jiang X."/>
            <person name="Kearney S.M."/>
            <person name="Perrotta A.R."/>
            <person name="Berdy B."/>
            <person name="Zhao S."/>
            <person name="Lieberman T.D."/>
            <person name="Swanson P.K."/>
            <person name="Smith M."/>
            <person name="Roesemann S."/>
            <person name="Alexander J.E."/>
            <person name="Rich S.A."/>
            <person name="Livny J."/>
            <person name="Vlamakis H."/>
            <person name="Clish C."/>
            <person name="Bullock K."/>
            <person name="Deik A."/>
            <person name="Scott J."/>
            <person name="Pierce K.A."/>
            <person name="Xavier R.J."/>
            <person name="Alm E.J."/>
        </authorList>
    </citation>
    <scope>NUCLEOTIDE SEQUENCE [LARGE SCALE GENOMIC DNA]</scope>
    <source>
        <strain evidence="6 9">BIOML-A1</strain>
    </source>
</reference>
<dbReference type="Proteomes" id="UP000446657">
    <property type="component" value="Unassembled WGS sequence"/>
</dbReference>
<dbReference type="NCBIfam" id="TIGR00377">
    <property type="entry name" value="ant_ant_sig"/>
    <property type="match status" value="1"/>
</dbReference>
<dbReference type="Proteomes" id="UP000095495">
    <property type="component" value="Unassembled WGS sequence"/>
</dbReference>
<dbReference type="STRING" id="301302.ERS852420_01400"/>
<evidence type="ECO:0000313" key="6">
    <source>
        <dbReference type="EMBL" id="MTR80404.1"/>
    </source>
</evidence>
<dbReference type="InterPro" id="IPR036513">
    <property type="entry name" value="STAS_dom_sf"/>
</dbReference>
<sequence length="105" mass="11926">MEAAYRKEADCMIVPMPREVDHHVAGNMSREIDLLAESWHVHRIVFDFAGTDFMDSSGIGILIGRKKTMDMHAGKVTAVNLGERVYKIFEKSGLFQIISLEEEEK</sequence>
<feature type="domain" description="STAS" evidence="3">
    <location>
        <begin position="1"/>
        <end position="105"/>
    </location>
</feature>
<organism evidence="4 7">
    <name type="scientific">Roseburia faecis</name>
    <dbReference type="NCBI Taxonomy" id="301302"/>
    <lineage>
        <taxon>Bacteria</taxon>
        <taxon>Bacillati</taxon>
        <taxon>Bacillota</taxon>
        <taxon>Clostridia</taxon>
        <taxon>Lachnospirales</taxon>
        <taxon>Lachnospiraceae</taxon>
        <taxon>Roseburia</taxon>
    </lineage>
</organism>
<gene>
    <name evidence="5" type="primary">spoIIAA</name>
    <name evidence="5" type="ORF">ERS852420_01400</name>
    <name evidence="6" type="ORF">GMD30_01515</name>
    <name evidence="4" type="ORF">M72_01391</name>
</gene>